<dbReference type="EMBL" id="JAAMPC010000013">
    <property type="protein sequence ID" value="KAG2267807.1"/>
    <property type="molecule type" value="Genomic_DNA"/>
</dbReference>
<keyword evidence="6" id="KW-1185">Reference proteome</keyword>
<keyword evidence="3" id="KW-1133">Transmembrane helix</keyword>
<comment type="subcellular location">
    <subcellularLocation>
        <location evidence="1">Membrane</location>
        <topology evidence="1">Single-pass type I membrane protein</topology>
    </subcellularLocation>
</comment>
<sequence length="108" mass="12125">MDLQKLRCSSYSGFYNLGPAQESHPENWNYGIALKYKFNVFDEYPAVCGGCERSNGACGYNTQTSSFVCNCPVGSIRRQIAFSFITRVPLFFLGFQVAPLAILFHIFS</sequence>
<evidence type="ECO:0000259" key="4">
    <source>
        <dbReference type="Pfam" id="PF14380"/>
    </source>
</evidence>
<evidence type="ECO:0000313" key="6">
    <source>
        <dbReference type="Proteomes" id="UP000886595"/>
    </source>
</evidence>
<dbReference type="GO" id="GO:0016020">
    <property type="term" value="C:membrane"/>
    <property type="evidence" value="ECO:0007669"/>
    <property type="project" value="UniProtKB-SubCell"/>
</dbReference>
<keyword evidence="3" id="KW-0472">Membrane</keyword>
<keyword evidence="2" id="KW-0325">Glycoprotein</keyword>
<feature type="transmembrane region" description="Helical" evidence="3">
    <location>
        <begin position="84"/>
        <end position="107"/>
    </location>
</feature>
<organism evidence="5 6">
    <name type="scientific">Brassica carinata</name>
    <name type="common">Ethiopian mustard</name>
    <name type="synonym">Abyssinian cabbage</name>
    <dbReference type="NCBI Taxonomy" id="52824"/>
    <lineage>
        <taxon>Eukaryota</taxon>
        <taxon>Viridiplantae</taxon>
        <taxon>Streptophyta</taxon>
        <taxon>Embryophyta</taxon>
        <taxon>Tracheophyta</taxon>
        <taxon>Spermatophyta</taxon>
        <taxon>Magnoliopsida</taxon>
        <taxon>eudicotyledons</taxon>
        <taxon>Gunneridae</taxon>
        <taxon>Pentapetalae</taxon>
        <taxon>rosids</taxon>
        <taxon>malvids</taxon>
        <taxon>Brassicales</taxon>
        <taxon>Brassicaceae</taxon>
        <taxon>Brassiceae</taxon>
        <taxon>Brassica</taxon>
    </lineage>
</organism>
<reference evidence="5 6" key="1">
    <citation type="submission" date="2020-02" db="EMBL/GenBank/DDBJ databases">
        <authorList>
            <person name="Ma Q."/>
            <person name="Huang Y."/>
            <person name="Song X."/>
            <person name="Pei D."/>
        </authorList>
    </citation>
    <scope>NUCLEOTIDE SEQUENCE [LARGE SCALE GENOMIC DNA]</scope>
    <source>
        <strain evidence="5">Sxm20200214</strain>
        <tissue evidence="5">Leaf</tissue>
    </source>
</reference>
<evidence type="ECO:0000256" key="3">
    <source>
        <dbReference type="SAM" id="Phobius"/>
    </source>
</evidence>
<keyword evidence="3" id="KW-0812">Transmembrane</keyword>
<protein>
    <recommendedName>
        <fullName evidence="4">Wall-associated receptor kinase C-terminal domain-containing protein</fullName>
    </recommendedName>
</protein>
<evidence type="ECO:0000256" key="1">
    <source>
        <dbReference type="ARBA" id="ARBA00004479"/>
    </source>
</evidence>
<dbReference type="InterPro" id="IPR032872">
    <property type="entry name" value="WAK_assoc_C"/>
</dbReference>
<evidence type="ECO:0000313" key="5">
    <source>
        <dbReference type="EMBL" id="KAG2267807.1"/>
    </source>
</evidence>
<proteinExistence type="predicted"/>
<comment type="caution">
    <text evidence="5">The sequence shown here is derived from an EMBL/GenBank/DDBJ whole genome shotgun (WGS) entry which is preliminary data.</text>
</comment>
<dbReference type="OrthoDB" id="1933476at2759"/>
<dbReference type="PANTHER" id="PTHR33355">
    <property type="entry name" value="WALL-ASSOCIATED RECEPTOR KINASE CARBOXY-TERMINAL PROTEIN-RELATED"/>
    <property type="match status" value="1"/>
</dbReference>
<feature type="domain" description="Wall-associated receptor kinase C-terminal" evidence="4">
    <location>
        <begin position="23"/>
        <end position="72"/>
    </location>
</feature>
<dbReference type="AlphaFoldDB" id="A0A8X7QEJ5"/>
<evidence type="ECO:0000256" key="2">
    <source>
        <dbReference type="ARBA" id="ARBA00023180"/>
    </source>
</evidence>
<dbReference type="PANTHER" id="PTHR33355:SF10">
    <property type="entry name" value="EGF-LIKE DOMAIN-CONTAINING PROTEIN"/>
    <property type="match status" value="1"/>
</dbReference>
<dbReference type="Proteomes" id="UP000886595">
    <property type="component" value="Unassembled WGS sequence"/>
</dbReference>
<dbReference type="Pfam" id="PF14380">
    <property type="entry name" value="WAK_assoc"/>
    <property type="match status" value="1"/>
</dbReference>
<accession>A0A8X7QEJ5</accession>
<gene>
    <name evidence="5" type="ORF">Bca52824_062362</name>
</gene>
<name>A0A8X7QEJ5_BRACI</name>